<protein>
    <recommendedName>
        <fullName evidence="3">PrcB C-terminal domain-containing protein</fullName>
    </recommendedName>
</protein>
<evidence type="ECO:0000256" key="2">
    <source>
        <dbReference type="SAM" id="SignalP"/>
    </source>
</evidence>
<dbReference type="Proteomes" id="UP000007881">
    <property type="component" value="Chromosome"/>
</dbReference>
<evidence type="ECO:0000313" key="4">
    <source>
        <dbReference type="EMBL" id="BAM04712.1"/>
    </source>
</evidence>
<evidence type="ECO:0000259" key="3">
    <source>
        <dbReference type="Pfam" id="PF14343"/>
    </source>
</evidence>
<organism evidence="4 5">
    <name type="scientific">Phycisphaera mikurensis (strain NBRC 102666 / KCTC 22515 / FYK2301M01)</name>
    <dbReference type="NCBI Taxonomy" id="1142394"/>
    <lineage>
        <taxon>Bacteria</taxon>
        <taxon>Pseudomonadati</taxon>
        <taxon>Planctomycetota</taxon>
        <taxon>Phycisphaerae</taxon>
        <taxon>Phycisphaerales</taxon>
        <taxon>Phycisphaeraceae</taxon>
        <taxon>Phycisphaera</taxon>
    </lineage>
</organism>
<reference evidence="4 5" key="1">
    <citation type="submission" date="2012-02" db="EMBL/GenBank/DDBJ databases">
        <title>Complete genome sequence of Phycisphaera mikurensis NBRC 102666.</title>
        <authorList>
            <person name="Ankai A."/>
            <person name="Hosoyama A."/>
            <person name="Terui Y."/>
            <person name="Sekine M."/>
            <person name="Fukai R."/>
            <person name="Kato Y."/>
            <person name="Nakamura S."/>
            <person name="Yamada-Narita S."/>
            <person name="Kawakoshi A."/>
            <person name="Fukunaga Y."/>
            <person name="Yamazaki S."/>
            <person name="Fujita N."/>
        </authorList>
    </citation>
    <scope>NUCLEOTIDE SEQUENCE [LARGE SCALE GENOMIC DNA]</scope>
    <source>
        <strain evidence="5">NBRC 102666 / KCTC 22515 / FYK2301M01</strain>
    </source>
</reference>
<dbReference type="HOGENOM" id="CLU_1494898_0_0_0"/>
<feature type="domain" description="PrcB C-terminal" evidence="3">
    <location>
        <begin position="112"/>
        <end position="166"/>
    </location>
</feature>
<sequence length="180" mass="18514">MRMHRLPLARPAASLAPSCRAAIASGLVAVSLALAGCGSTPAPAAEGVPHRDPASAGVADADATPREVPILRRTAASNGSPALYTLILIENPDELPGPVADALKPDFDNEAVVFFGMGEQPGPGYAAEITSVRRTGSELTVAADVRRPEEAVGGDPTTPWSAVVIERQPGVTMPLLSDFN</sequence>
<proteinExistence type="predicted"/>
<evidence type="ECO:0000256" key="1">
    <source>
        <dbReference type="SAM" id="MobiDB-lite"/>
    </source>
</evidence>
<keyword evidence="5" id="KW-1185">Reference proteome</keyword>
<name>I0IHH4_PHYMF</name>
<feature type="region of interest" description="Disordered" evidence="1">
    <location>
        <begin position="41"/>
        <end position="62"/>
    </location>
</feature>
<dbReference type="Pfam" id="PF14343">
    <property type="entry name" value="PrcB_C"/>
    <property type="match status" value="1"/>
</dbReference>
<dbReference type="InterPro" id="IPR025748">
    <property type="entry name" value="PrcB_C_dom"/>
</dbReference>
<keyword evidence="2" id="KW-0732">Signal</keyword>
<accession>I0IHH4</accession>
<dbReference type="KEGG" id="phm:PSMK_25530"/>
<gene>
    <name evidence="4" type="ordered locus">PSMK_25530</name>
</gene>
<feature type="signal peptide" evidence="2">
    <location>
        <begin position="1"/>
        <end position="44"/>
    </location>
</feature>
<dbReference type="EMBL" id="AP012338">
    <property type="protein sequence ID" value="BAM04712.1"/>
    <property type="molecule type" value="Genomic_DNA"/>
</dbReference>
<dbReference type="STRING" id="1142394.PSMK_25530"/>
<dbReference type="AlphaFoldDB" id="I0IHH4"/>
<evidence type="ECO:0000313" key="5">
    <source>
        <dbReference type="Proteomes" id="UP000007881"/>
    </source>
</evidence>
<feature type="chain" id="PRO_5003629244" description="PrcB C-terminal domain-containing protein" evidence="2">
    <location>
        <begin position="45"/>
        <end position="180"/>
    </location>
</feature>